<dbReference type="AlphaFoldDB" id="A0A5K3FN42"/>
<protein>
    <submittedName>
        <fullName evidence="1">DEDD_Tnp_IS110 domain-containing protein</fullName>
    </submittedName>
</protein>
<reference evidence="1" key="1">
    <citation type="submission" date="2019-11" db="UniProtKB">
        <authorList>
            <consortium name="WormBaseParasite"/>
        </authorList>
    </citation>
    <scope>IDENTIFICATION</scope>
</reference>
<evidence type="ECO:0000313" key="1">
    <source>
        <dbReference type="WBParaSite" id="MCU_009965-RC"/>
    </source>
</evidence>
<accession>A0A5K3FN42</accession>
<sequence length="57" mass="6461">MCVRACVQDEHVISFLAELRVPQYRVFDPADAVCVALKNLQDAQHAEVLNNLCTQFK</sequence>
<dbReference type="WBParaSite" id="MCU_009965-RC">
    <property type="protein sequence ID" value="MCU_009965-RC"/>
    <property type="gene ID" value="MCU_009965"/>
</dbReference>
<proteinExistence type="predicted"/>
<name>A0A5K3FN42_MESCO</name>
<organism evidence="1">
    <name type="scientific">Mesocestoides corti</name>
    <name type="common">Flatworm</name>
    <dbReference type="NCBI Taxonomy" id="53468"/>
    <lineage>
        <taxon>Eukaryota</taxon>
        <taxon>Metazoa</taxon>
        <taxon>Spiralia</taxon>
        <taxon>Lophotrochozoa</taxon>
        <taxon>Platyhelminthes</taxon>
        <taxon>Cestoda</taxon>
        <taxon>Eucestoda</taxon>
        <taxon>Cyclophyllidea</taxon>
        <taxon>Mesocestoididae</taxon>
        <taxon>Mesocestoides</taxon>
    </lineage>
</organism>